<evidence type="ECO:0000256" key="1">
    <source>
        <dbReference type="SAM" id="MobiDB-lite"/>
    </source>
</evidence>
<dbReference type="VEuPathDB" id="PlasmoDB:PVW1_060034900"/>
<dbReference type="Pfam" id="PF05795">
    <property type="entry name" value="Plasmodium_Vir"/>
    <property type="match status" value="1"/>
</dbReference>
<proteinExistence type="predicted"/>
<evidence type="ECO:0000313" key="2">
    <source>
        <dbReference type="EMBL" id="SCA60082.1"/>
    </source>
</evidence>
<feature type="compositionally biased region" description="Basic and acidic residues" evidence="1">
    <location>
        <begin position="265"/>
        <end position="283"/>
    </location>
</feature>
<protein>
    <submittedName>
        <fullName evidence="2">VIR protein</fullName>
    </submittedName>
</protein>
<sequence>MSECKDFKKTYFNYRCYTKLKKYYQNLNETETAKEFLQEHKVPLEIEKYFMSTPKFFHKLGDYLASYGPYDTYKNITCLYINYLINVQIEDKHGFDDIKYKYFLDFADGIAKKMSRALYHKNTCSGYFSYLKDNTNYPVMKALYNIYDLFTKIKEPYTLTEDQKCSNFRSIDLYYKELIRQNQNDLELHDKLLDFRKIVLNERDNHKVPCGSSISYIMPEQESILPKRSPANSAVEGEKLLSKDPPKSSAANELEPEVPVSTHPPKPESRREEDISELKKQAEESLTTEETSLGGHSGEHVEGEQQEDTSFPNGRHNEHSHLREFQRKQLPQAFPRNERLDEMNGHIDGINYQSQDSYIPPSQQEGFMDSIKGTFAGIVQSVDPGPVLGVSGGMGALFILFKYTPVGSFFGGRRRRIHQIPSSFRGLSPGEFPIFQEHDVGYIGYGAMNTSLAE</sequence>
<feature type="compositionally biased region" description="Low complexity" evidence="1">
    <location>
        <begin position="284"/>
        <end position="293"/>
    </location>
</feature>
<reference evidence="2 3" key="1">
    <citation type="submission" date="2016-07" db="EMBL/GenBank/DDBJ databases">
        <authorList>
            <consortium name="Pathogen Informatics"/>
        </authorList>
    </citation>
    <scope>NUCLEOTIDE SEQUENCE [LARGE SCALE GENOMIC DNA]</scope>
</reference>
<dbReference type="VEuPathDB" id="PlasmoDB:PVX_039190"/>
<feature type="region of interest" description="Disordered" evidence="1">
    <location>
        <begin position="225"/>
        <end position="331"/>
    </location>
</feature>
<name>A0A1G4E9L1_PLAVI</name>
<evidence type="ECO:0000313" key="3">
    <source>
        <dbReference type="Proteomes" id="UP000196402"/>
    </source>
</evidence>
<dbReference type="VEuPathDB" id="PlasmoDB:PVPAM_000038300"/>
<dbReference type="VEuPathDB" id="PlasmoDB:PVP01_0840800"/>
<dbReference type="EMBL" id="FLYH01000189">
    <property type="protein sequence ID" value="SCA60082.1"/>
    <property type="molecule type" value="Genomic_DNA"/>
</dbReference>
<gene>
    <name evidence="2" type="ORF">PVT01_000071000</name>
</gene>
<dbReference type="Proteomes" id="UP000196402">
    <property type="component" value="Unassembled WGS sequence"/>
</dbReference>
<feature type="compositionally biased region" description="Basic and acidic residues" evidence="1">
    <location>
        <begin position="315"/>
        <end position="327"/>
    </location>
</feature>
<dbReference type="InterPro" id="IPR008780">
    <property type="entry name" value="Plasmodium_Vir"/>
</dbReference>
<dbReference type="AlphaFoldDB" id="A0A1G4E9L1"/>
<organism evidence="2 3">
    <name type="scientific">Plasmodium vivax</name>
    <name type="common">malaria parasite P. vivax</name>
    <dbReference type="NCBI Taxonomy" id="5855"/>
    <lineage>
        <taxon>Eukaryota</taxon>
        <taxon>Sar</taxon>
        <taxon>Alveolata</taxon>
        <taxon>Apicomplexa</taxon>
        <taxon>Aconoidasida</taxon>
        <taxon>Haemosporida</taxon>
        <taxon>Plasmodiidae</taxon>
        <taxon>Plasmodium</taxon>
        <taxon>Plasmodium (Plasmodium)</taxon>
    </lineage>
</organism>
<feature type="compositionally biased region" description="Basic and acidic residues" evidence="1">
    <location>
        <begin position="236"/>
        <end position="246"/>
    </location>
</feature>
<accession>A0A1G4E9L1</accession>